<proteinExistence type="predicted"/>
<keyword evidence="1" id="KW-1133">Transmembrane helix</keyword>
<accession>A0A7W3PDD2</accession>
<feature type="transmembrane region" description="Helical" evidence="1">
    <location>
        <begin position="53"/>
        <end position="71"/>
    </location>
</feature>
<dbReference type="InterPro" id="IPR049978">
    <property type="entry name" value="SCO6880-like"/>
</dbReference>
<dbReference type="AlphaFoldDB" id="A0A7W3PDD2"/>
<sequence>MTNHEQSGGLLRAVKFSRLSKRALLLGLTATQLTIIGIGGLPLVIALYTGAGALYAIVVLAMAVAAALVPVGGRQVITWVPIAGSWAWRTVTGQLDYRARITGRTERPRPAGTLALPGDSAALRQYTDPVTGAVLVHDPHAATLTALLPVTHPAFVLLDPGEQQRRVTAWGRVLATVSRSGHIAALQVTERTLPGSGASLADWWQTHGAHDGSFASRTYADLIDRAGPAGEQHSTTIALSLDLNAAARTIRAASGGLRGGAAVLRQEVETLTIALHAADLTPGEPYDAGQLAIHLRTAYDPAIGPALERHPTLGRELAAAGPIAVTETWGQLRADGAHHCILWISQWPQSQTFPGFLAPLLLSSGVQRTVSLTYRPVRPDAAMRELRRRRTGHLSDATQRARMGQTTDATDQAELADVLQQEADLAAGHSLLTATGLIIISASDAEQLEHDIAAVEQVAIQAGIETRRLWGQQAQAFARSVLPG</sequence>
<evidence type="ECO:0000313" key="3">
    <source>
        <dbReference type="Proteomes" id="UP000540568"/>
    </source>
</evidence>
<protein>
    <recommendedName>
        <fullName evidence="4">PrgI family protein</fullName>
    </recommendedName>
</protein>
<feature type="transmembrane region" description="Helical" evidence="1">
    <location>
        <begin position="23"/>
        <end position="47"/>
    </location>
</feature>
<dbReference type="Proteomes" id="UP000540568">
    <property type="component" value="Unassembled WGS sequence"/>
</dbReference>
<keyword evidence="1" id="KW-0472">Membrane</keyword>
<evidence type="ECO:0008006" key="4">
    <source>
        <dbReference type="Google" id="ProtNLM"/>
    </source>
</evidence>
<keyword evidence="3" id="KW-1185">Reference proteome</keyword>
<dbReference type="NCBIfam" id="NF042935">
    <property type="entry name" value="SCO6880_fam"/>
    <property type="match status" value="1"/>
</dbReference>
<dbReference type="RefSeq" id="WP_182615155.1">
    <property type="nucleotide sequence ID" value="NZ_BAAATF010000007.1"/>
</dbReference>
<keyword evidence="1" id="KW-0812">Transmembrane</keyword>
<dbReference type="EMBL" id="JACGWV010000001">
    <property type="protein sequence ID" value="MBA8807611.1"/>
    <property type="molecule type" value="Genomic_DNA"/>
</dbReference>
<gene>
    <name evidence="2" type="ORF">FHX71_001553</name>
</gene>
<evidence type="ECO:0000256" key="1">
    <source>
        <dbReference type="SAM" id="Phobius"/>
    </source>
</evidence>
<evidence type="ECO:0000313" key="2">
    <source>
        <dbReference type="EMBL" id="MBA8807611.1"/>
    </source>
</evidence>
<name>A0A7W3PDD2_9MICO</name>
<comment type="caution">
    <text evidence="2">The sequence shown here is derived from an EMBL/GenBank/DDBJ whole genome shotgun (WGS) entry which is preliminary data.</text>
</comment>
<reference evidence="2 3" key="1">
    <citation type="submission" date="2020-07" db="EMBL/GenBank/DDBJ databases">
        <title>Sequencing the genomes of 1000 actinobacteria strains.</title>
        <authorList>
            <person name="Klenk H.-P."/>
        </authorList>
    </citation>
    <scope>NUCLEOTIDE SEQUENCE [LARGE SCALE GENOMIC DNA]</scope>
    <source>
        <strain evidence="2 3">DSM 44121</strain>
    </source>
</reference>
<organism evidence="2 3">
    <name type="scientific">Promicromonospora sukumoe</name>
    <dbReference type="NCBI Taxonomy" id="88382"/>
    <lineage>
        <taxon>Bacteria</taxon>
        <taxon>Bacillati</taxon>
        <taxon>Actinomycetota</taxon>
        <taxon>Actinomycetes</taxon>
        <taxon>Micrococcales</taxon>
        <taxon>Promicromonosporaceae</taxon>
        <taxon>Promicromonospora</taxon>
    </lineage>
</organism>